<name>A0ABD2M533_9BILA</name>
<feature type="chain" id="PRO_5044833999" evidence="2">
    <location>
        <begin position="22"/>
        <end position="201"/>
    </location>
</feature>
<keyword evidence="4" id="KW-1185">Reference proteome</keyword>
<comment type="caution">
    <text evidence="3">The sequence shown here is derived from an EMBL/GenBank/DDBJ whole genome shotgun (WGS) entry which is preliminary data.</text>
</comment>
<feature type="region of interest" description="Disordered" evidence="1">
    <location>
        <begin position="25"/>
        <end position="46"/>
    </location>
</feature>
<feature type="compositionally biased region" description="Polar residues" evidence="1">
    <location>
        <begin position="31"/>
        <end position="46"/>
    </location>
</feature>
<keyword evidence="2" id="KW-0732">Signal</keyword>
<feature type="region of interest" description="Disordered" evidence="1">
    <location>
        <begin position="100"/>
        <end position="120"/>
    </location>
</feature>
<feature type="compositionally biased region" description="Gly residues" evidence="1">
    <location>
        <begin position="143"/>
        <end position="166"/>
    </location>
</feature>
<gene>
    <name evidence="3" type="ORF">niasHT_003968</name>
</gene>
<dbReference type="AlphaFoldDB" id="A0ABD2M533"/>
<proteinExistence type="predicted"/>
<dbReference type="EMBL" id="JBICBT010000132">
    <property type="protein sequence ID" value="KAL3122612.1"/>
    <property type="molecule type" value="Genomic_DNA"/>
</dbReference>
<evidence type="ECO:0000313" key="3">
    <source>
        <dbReference type="EMBL" id="KAL3122612.1"/>
    </source>
</evidence>
<accession>A0ABD2M533</accession>
<feature type="signal peptide" evidence="2">
    <location>
        <begin position="1"/>
        <end position="21"/>
    </location>
</feature>
<sequence>MQLTSNAILLLLSLLATFAHCTPPPSLGKPNPSTNGRKAKNNPPTSAGVISSVAKVVTGVLALNAAGLPGADCAPRPFGYDKPAETAENSITAAGPILAQPTSAPTQSFSPDDFKSPPPQQEMRRRMMNKQKQINAVAHFAHGGGGGHSGGSHGGAGGHEVGGVSSGGVYNPGLGAHGSSTNTHSTPKNSNNDKGSWDCCC</sequence>
<feature type="compositionally biased region" description="Polar residues" evidence="1">
    <location>
        <begin position="178"/>
        <end position="194"/>
    </location>
</feature>
<evidence type="ECO:0000256" key="2">
    <source>
        <dbReference type="SAM" id="SignalP"/>
    </source>
</evidence>
<evidence type="ECO:0000313" key="4">
    <source>
        <dbReference type="Proteomes" id="UP001620626"/>
    </source>
</evidence>
<feature type="region of interest" description="Disordered" evidence="1">
    <location>
        <begin position="143"/>
        <end position="201"/>
    </location>
</feature>
<organism evidence="3 4">
    <name type="scientific">Heterodera trifolii</name>
    <dbReference type="NCBI Taxonomy" id="157864"/>
    <lineage>
        <taxon>Eukaryota</taxon>
        <taxon>Metazoa</taxon>
        <taxon>Ecdysozoa</taxon>
        <taxon>Nematoda</taxon>
        <taxon>Chromadorea</taxon>
        <taxon>Rhabditida</taxon>
        <taxon>Tylenchina</taxon>
        <taxon>Tylenchomorpha</taxon>
        <taxon>Tylenchoidea</taxon>
        <taxon>Heteroderidae</taxon>
        <taxon>Heteroderinae</taxon>
        <taxon>Heterodera</taxon>
    </lineage>
</organism>
<dbReference type="Proteomes" id="UP001620626">
    <property type="component" value="Unassembled WGS sequence"/>
</dbReference>
<evidence type="ECO:0000256" key="1">
    <source>
        <dbReference type="SAM" id="MobiDB-lite"/>
    </source>
</evidence>
<protein>
    <submittedName>
        <fullName evidence="3">Uncharacterized protein</fullName>
    </submittedName>
</protein>
<reference evidence="3 4" key="1">
    <citation type="submission" date="2024-10" db="EMBL/GenBank/DDBJ databases">
        <authorList>
            <person name="Kim D."/>
        </authorList>
    </citation>
    <scope>NUCLEOTIDE SEQUENCE [LARGE SCALE GENOMIC DNA]</scope>
    <source>
        <strain evidence="3">BH-2024</strain>
    </source>
</reference>